<comment type="subcellular location">
    <subcellularLocation>
        <location evidence="2">Golgi apparatus membrane</location>
        <topology evidence="2">Single-pass type II membrane protein</topology>
    </subcellularLocation>
</comment>
<dbReference type="GO" id="GO:0000139">
    <property type="term" value="C:Golgi membrane"/>
    <property type="evidence" value="ECO:0007669"/>
    <property type="project" value="UniProtKB-SubCell"/>
</dbReference>
<comment type="cofactor">
    <cofactor evidence="2">
        <name>Mn(2+)</name>
        <dbReference type="ChEBI" id="CHEBI:29035"/>
    </cofactor>
</comment>
<keyword evidence="2" id="KW-0430">Lectin</keyword>
<evidence type="ECO:0000256" key="2">
    <source>
        <dbReference type="RuleBase" id="RU361242"/>
    </source>
</evidence>
<dbReference type="Pfam" id="PF00535">
    <property type="entry name" value="Glycos_transf_2"/>
    <property type="match status" value="1"/>
</dbReference>
<dbReference type="InterPro" id="IPR035992">
    <property type="entry name" value="Ricin_B-like_lectins"/>
</dbReference>
<accession>A0A210QZG6</accession>
<keyword evidence="1 2" id="KW-1015">Disulfide bond</keyword>
<dbReference type="InterPro" id="IPR029044">
    <property type="entry name" value="Nucleotide-diphossugar_trans"/>
</dbReference>
<dbReference type="GO" id="GO:0004653">
    <property type="term" value="F:polypeptide N-acetylgalactosaminyltransferase activity"/>
    <property type="evidence" value="ECO:0007669"/>
    <property type="project" value="TreeGrafter"/>
</dbReference>
<name>A0A210QZG6_MIZYE</name>
<keyword evidence="5" id="KW-1185">Reference proteome</keyword>
<reference evidence="4 5" key="1">
    <citation type="journal article" date="2017" name="Nat. Ecol. Evol.">
        <title>Scallop genome provides insights into evolution of bilaterian karyotype and development.</title>
        <authorList>
            <person name="Wang S."/>
            <person name="Zhang J."/>
            <person name="Jiao W."/>
            <person name="Li J."/>
            <person name="Xun X."/>
            <person name="Sun Y."/>
            <person name="Guo X."/>
            <person name="Huan P."/>
            <person name="Dong B."/>
            <person name="Zhang L."/>
            <person name="Hu X."/>
            <person name="Sun X."/>
            <person name="Wang J."/>
            <person name="Zhao C."/>
            <person name="Wang Y."/>
            <person name="Wang D."/>
            <person name="Huang X."/>
            <person name="Wang R."/>
            <person name="Lv J."/>
            <person name="Li Y."/>
            <person name="Zhang Z."/>
            <person name="Liu B."/>
            <person name="Lu W."/>
            <person name="Hui Y."/>
            <person name="Liang J."/>
            <person name="Zhou Z."/>
            <person name="Hou R."/>
            <person name="Li X."/>
            <person name="Liu Y."/>
            <person name="Li H."/>
            <person name="Ning X."/>
            <person name="Lin Y."/>
            <person name="Zhao L."/>
            <person name="Xing Q."/>
            <person name="Dou J."/>
            <person name="Li Y."/>
            <person name="Mao J."/>
            <person name="Guo H."/>
            <person name="Dou H."/>
            <person name="Li T."/>
            <person name="Mu C."/>
            <person name="Jiang W."/>
            <person name="Fu Q."/>
            <person name="Fu X."/>
            <person name="Miao Y."/>
            <person name="Liu J."/>
            <person name="Yu Q."/>
            <person name="Li R."/>
            <person name="Liao H."/>
            <person name="Li X."/>
            <person name="Kong Y."/>
            <person name="Jiang Z."/>
            <person name="Chourrout D."/>
            <person name="Li R."/>
            <person name="Bao Z."/>
        </authorList>
    </citation>
    <scope>NUCLEOTIDE SEQUENCE [LARGE SCALE GENOMIC DNA]</scope>
    <source>
        <strain evidence="4 5">PY_sf001</strain>
    </source>
</reference>
<comment type="similarity">
    <text evidence="2">Belongs to the glycosyltransferase 2 family. GalNAc-T subfamily.</text>
</comment>
<evidence type="ECO:0000313" key="5">
    <source>
        <dbReference type="Proteomes" id="UP000242188"/>
    </source>
</evidence>
<protein>
    <recommendedName>
        <fullName evidence="2">Polypeptide N-acetylgalactosaminyltransferase</fullName>
        <ecNumber evidence="2">2.4.1.-</ecNumber>
    </recommendedName>
    <alternativeName>
        <fullName evidence="2">Protein-UDP acetylgalactosaminyltransferase</fullName>
    </alternativeName>
</protein>
<dbReference type="GO" id="GO:0030246">
    <property type="term" value="F:carbohydrate binding"/>
    <property type="evidence" value="ECO:0007669"/>
    <property type="project" value="UniProtKB-KW"/>
</dbReference>
<evidence type="ECO:0000259" key="3">
    <source>
        <dbReference type="Pfam" id="PF00535"/>
    </source>
</evidence>
<evidence type="ECO:0000256" key="1">
    <source>
        <dbReference type="ARBA" id="ARBA00023157"/>
    </source>
</evidence>
<dbReference type="Gene3D" id="3.90.550.10">
    <property type="entry name" value="Spore Coat Polysaccharide Biosynthesis Protein SpsA, Chain A"/>
    <property type="match status" value="1"/>
</dbReference>
<dbReference type="Proteomes" id="UP000242188">
    <property type="component" value="Unassembled WGS sequence"/>
</dbReference>
<dbReference type="AlphaFoldDB" id="A0A210QZG6"/>
<dbReference type="SUPFAM" id="SSF53448">
    <property type="entry name" value="Nucleotide-diphospho-sugar transferases"/>
    <property type="match status" value="1"/>
</dbReference>
<sequence length="564" mass="64218">MLISPTKFPRKCRSFFALMFVLSWALLLLWIYITNQPTQANSKQTFEGKENVNEPPNSRKSYSAVIQEFSLSLYADTDPNRFHLNVNKSHMTSVTRDVQDTRPSQCAAVQYEIASLPVASIVIPLHNEPWSTLERLINSILKRSPPQLLKEIIIIDDMSDLDHLGDPLNRYAEQFDVLKIHRALERLGTMKARVLGTQLAKGDVVVFLDSHTEVNVGWLEPLLHEISKHNTAIVQPSIDVVDPDTFQYRQYFKNNLRGHFKWSMGFEYVPLTVKQKAEVVAEPTKAFNTPAIVGCAFAVNRKYFQDIGGLDTGMRTWGGEDVELSVRVWLCGGSMKISPCSHVAHIHKSAHPFKMDYSDLVYNNRRTAEMWLGNYRKYFYYFNAGFAKPPGPSETFSEMDEIKKKFKCKDFDWLLKNVYTELEIPPEGSEYFGHLRNLGSGFCFGPSDSSVVGSFPIITQGDCFIYYKVRNFALLKNGLLMVDGKCVYIEQNFLVISPCSKGISKWSFKGKQLVYKDIFGSKCAVQVPKVVDSTEKQVAMMIPCDSSNRAAEWEITNKLYKVDI</sequence>
<feature type="transmembrane region" description="Helical" evidence="2">
    <location>
        <begin position="12"/>
        <end position="33"/>
    </location>
</feature>
<proteinExistence type="inferred from homology"/>
<evidence type="ECO:0000313" key="4">
    <source>
        <dbReference type="EMBL" id="OWF54159.1"/>
    </source>
</evidence>
<keyword evidence="2" id="KW-0812">Transmembrane</keyword>
<keyword evidence="2" id="KW-0472">Membrane</keyword>
<comment type="caution">
    <text evidence="4">The sequence shown here is derived from an EMBL/GenBank/DDBJ whole genome shotgun (WGS) entry which is preliminary data.</text>
</comment>
<dbReference type="GO" id="GO:0006493">
    <property type="term" value="P:protein O-linked glycosylation"/>
    <property type="evidence" value="ECO:0007669"/>
    <property type="project" value="TreeGrafter"/>
</dbReference>
<dbReference type="SUPFAM" id="SSF50370">
    <property type="entry name" value="Ricin B-like lectins"/>
    <property type="match status" value="1"/>
</dbReference>
<keyword evidence="2" id="KW-0464">Manganese</keyword>
<dbReference type="PANTHER" id="PTHR11675">
    <property type="entry name" value="N-ACETYLGALACTOSAMINYLTRANSFERASE"/>
    <property type="match status" value="1"/>
</dbReference>
<dbReference type="EMBL" id="NEDP02001154">
    <property type="protein sequence ID" value="OWF54159.1"/>
    <property type="molecule type" value="Genomic_DNA"/>
</dbReference>
<dbReference type="OrthoDB" id="6057956at2759"/>
<keyword evidence="2" id="KW-1133">Transmembrane helix</keyword>
<keyword evidence="2" id="KW-0333">Golgi apparatus</keyword>
<dbReference type="UniPathway" id="UPA00378"/>
<dbReference type="STRING" id="6573.A0A210QZG6"/>
<keyword evidence="2 4" id="KW-0808">Transferase</keyword>
<feature type="domain" description="Glycosyltransferase 2-like" evidence="3">
    <location>
        <begin position="120"/>
        <end position="307"/>
    </location>
</feature>
<gene>
    <name evidence="4" type="ORF">KP79_PYT18906</name>
</gene>
<organism evidence="4 5">
    <name type="scientific">Mizuhopecten yessoensis</name>
    <name type="common">Japanese scallop</name>
    <name type="synonym">Patinopecten yessoensis</name>
    <dbReference type="NCBI Taxonomy" id="6573"/>
    <lineage>
        <taxon>Eukaryota</taxon>
        <taxon>Metazoa</taxon>
        <taxon>Spiralia</taxon>
        <taxon>Lophotrochozoa</taxon>
        <taxon>Mollusca</taxon>
        <taxon>Bivalvia</taxon>
        <taxon>Autobranchia</taxon>
        <taxon>Pteriomorphia</taxon>
        <taxon>Pectinida</taxon>
        <taxon>Pectinoidea</taxon>
        <taxon>Pectinidae</taxon>
        <taxon>Mizuhopecten</taxon>
    </lineage>
</organism>
<dbReference type="EC" id="2.4.1.-" evidence="2"/>
<dbReference type="InterPro" id="IPR001173">
    <property type="entry name" value="Glyco_trans_2-like"/>
</dbReference>
<keyword evidence="2" id="KW-0328">Glycosyltransferase</keyword>
<dbReference type="PANTHER" id="PTHR11675:SF119">
    <property type="entry name" value="POLYPEPTIDE N-ACETYLGALACTOSAMINYLTRANSFERASE 2"/>
    <property type="match status" value="1"/>
</dbReference>
<comment type="pathway">
    <text evidence="2">Protein modification; protein glycosylation.</text>
</comment>